<dbReference type="Proteomes" id="UP000814033">
    <property type="component" value="Unassembled WGS sequence"/>
</dbReference>
<feature type="non-terminal residue" evidence="1">
    <location>
        <position position="116"/>
    </location>
</feature>
<evidence type="ECO:0000313" key="2">
    <source>
        <dbReference type="Proteomes" id="UP000814033"/>
    </source>
</evidence>
<name>A0ACB8RVS2_9AGAM</name>
<reference evidence="1" key="1">
    <citation type="submission" date="2021-02" db="EMBL/GenBank/DDBJ databases">
        <authorList>
            <consortium name="DOE Joint Genome Institute"/>
            <person name="Ahrendt S."/>
            <person name="Looney B.P."/>
            <person name="Miyauchi S."/>
            <person name="Morin E."/>
            <person name="Drula E."/>
            <person name="Courty P.E."/>
            <person name="Chicoki N."/>
            <person name="Fauchery L."/>
            <person name="Kohler A."/>
            <person name="Kuo A."/>
            <person name="Labutti K."/>
            <person name="Pangilinan J."/>
            <person name="Lipzen A."/>
            <person name="Riley R."/>
            <person name="Andreopoulos W."/>
            <person name="He G."/>
            <person name="Johnson J."/>
            <person name="Barry K.W."/>
            <person name="Grigoriev I.V."/>
            <person name="Nagy L."/>
            <person name="Hibbett D."/>
            <person name="Henrissat B."/>
            <person name="Matheny P.B."/>
            <person name="Labbe J."/>
            <person name="Martin F."/>
        </authorList>
    </citation>
    <scope>NUCLEOTIDE SEQUENCE</scope>
    <source>
        <strain evidence="1">FP105234-sp</strain>
    </source>
</reference>
<evidence type="ECO:0000313" key="1">
    <source>
        <dbReference type="EMBL" id="KAI0048319.1"/>
    </source>
</evidence>
<gene>
    <name evidence="1" type="ORF">FA95DRAFT_1466232</name>
</gene>
<accession>A0ACB8RVS2</accession>
<organism evidence="1 2">
    <name type="scientific">Auriscalpium vulgare</name>
    <dbReference type="NCBI Taxonomy" id="40419"/>
    <lineage>
        <taxon>Eukaryota</taxon>
        <taxon>Fungi</taxon>
        <taxon>Dikarya</taxon>
        <taxon>Basidiomycota</taxon>
        <taxon>Agaricomycotina</taxon>
        <taxon>Agaricomycetes</taxon>
        <taxon>Russulales</taxon>
        <taxon>Auriscalpiaceae</taxon>
        <taxon>Auriscalpium</taxon>
    </lineage>
</organism>
<feature type="non-terminal residue" evidence="1">
    <location>
        <position position="1"/>
    </location>
</feature>
<reference evidence="1" key="2">
    <citation type="journal article" date="2022" name="New Phytol.">
        <title>Evolutionary transition to the ectomycorrhizal habit in the genomes of a hyperdiverse lineage of mushroom-forming fungi.</title>
        <authorList>
            <person name="Looney B."/>
            <person name="Miyauchi S."/>
            <person name="Morin E."/>
            <person name="Drula E."/>
            <person name="Courty P.E."/>
            <person name="Kohler A."/>
            <person name="Kuo A."/>
            <person name="LaButti K."/>
            <person name="Pangilinan J."/>
            <person name="Lipzen A."/>
            <person name="Riley R."/>
            <person name="Andreopoulos W."/>
            <person name="He G."/>
            <person name="Johnson J."/>
            <person name="Nolan M."/>
            <person name="Tritt A."/>
            <person name="Barry K.W."/>
            <person name="Grigoriev I.V."/>
            <person name="Nagy L.G."/>
            <person name="Hibbett D."/>
            <person name="Henrissat B."/>
            <person name="Matheny P.B."/>
            <person name="Labbe J."/>
            <person name="Martin F.M."/>
        </authorList>
    </citation>
    <scope>NUCLEOTIDE SEQUENCE</scope>
    <source>
        <strain evidence="1">FP105234-sp</strain>
    </source>
</reference>
<keyword evidence="2" id="KW-1185">Reference proteome</keyword>
<dbReference type="EMBL" id="MU275888">
    <property type="protein sequence ID" value="KAI0048319.1"/>
    <property type="molecule type" value="Genomic_DNA"/>
</dbReference>
<sequence>KSTARLPRRNASLLMQLRTKFVPLRRHLHQIGRAKTPKCLECGEVAEEIVWHFLFECSGHATARHRLLQAVGPDKMQIAHLLSKPALFPHLFRYIHDTKRFLDTFSGLRETEKEGE</sequence>
<protein>
    <submittedName>
        <fullName evidence="1">Uncharacterized protein</fullName>
    </submittedName>
</protein>
<proteinExistence type="predicted"/>
<comment type="caution">
    <text evidence="1">The sequence shown here is derived from an EMBL/GenBank/DDBJ whole genome shotgun (WGS) entry which is preliminary data.</text>
</comment>